<feature type="transmembrane region" description="Helical" evidence="1">
    <location>
        <begin position="21"/>
        <end position="42"/>
    </location>
</feature>
<dbReference type="PANTHER" id="PTHR28658:SF1">
    <property type="entry name" value="MAJOR FACILITATOR SUPERFAMILY DOMAIN CONTAINING 13B"/>
    <property type="match status" value="1"/>
</dbReference>
<feature type="transmembrane region" description="Helical" evidence="1">
    <location>
        <begin position="189"/>
        <end position="212"/>
    </location>
</feature>
<dbReference type="EMBL" id="UZAJ01008828">
    <property type="protein sequence ID" value="VDO53815.1"/>
    <property type="molecule type" value="Genomic_DNA"/>
</dbReference>
<evidence type="ECO:0000313" key="3">
    <source>
        <dbReference type="Proteomes" id="UP000267606"/>
    </source>
</evidence>
<reference evidence="4" key="1">
    <citation type="submission" date="2016-06" db="UniProtKB">
        <authorList>
            <consortium name="WormBaseParasite"/>
        </authorList>
    </citation>
    <scope>IDENTIFICATION</scope>
</reference>
<feature type="transmembrane region" description="Helical" evidence="1">
    <location>
        <begin position="124"/>
        <end position="145"/>
    </location>
</feature>
<keyword evidence="1" id="KW-1133">Transmembrane helix</keyword>
<keyword evidence="3" id="KW-1185">Reference proteome</keyword>
<proteinExistence type="predicted"/>
<dbReference type="Proteomes" id="UP000267606">
    <property type="component" value="Unassembled WGS sequence"/>
</dbReference>
<dbReference type="InterPro" id="IPR040035">
    <property type="entry name" value="TMEM180"/>
</dbReference>
<accession>A0A183HKN7</accession>
<keyword evidence="1" id="KW-0812">Transmembrane</keyword>
<keyword evidence="1" id="KW-0472">Membrane</keyword>
<feature type="transmembrane region" description="Helical" evidence="1">
    <location>
        <begin position="95"/>
        <end position="112"/>
    </location>
</feature>
<organism evidence="4">
    <name type="scientific">Onchocerca flexuosa</name>
    <dbReference type="NCBI Taxonomy" id="387005"/>
    <lineage>
        <taxon>Eukaryota</taxon>
        <taxon>Metazoa</taxon>
        <taxon>Ecdysozoa</taxon>
        <taxon>Nematoda</taxon>
        <taxon>Chromadorea</taxon>
        <taxon>Rhabditida</taxon>
        <taxon>Spirurina</taxon>
        <taxon>Spiruromorpha</taxon>
        <taxon>Filarioidea</taxon>
        <taxon>Onchocercidae</taxon>
        <taxon>Onchocerca</taxon>
    </lineage>
</organism>
<dbReference type="STRING" id="387005.A0A183HKN7"/>
<protein>
    <submittedName>
        <fullName evidence="4">XK-related protein</fullName>
    </submittedName>
</protein>
<dbReference type="Pfam" id="PF13347">
    <property type="entry name" value="MFS_2"/>
    <property type="match status" value="1"/>
</dbReference>
<gene>
    <name evidence="2" type="ORF">OFLC_LOCUS8053</name>
</gene>
<evidence type="ECO:0000313" key="2">
    <source>
        <dbReference type="EMBL" id="VDO53815.1"/>
    </source>
</evidence>
<feature type="transmembrane region" description="Helical" evidence="1">
    <location>
        <begin position="54"/>
        <end position="83"/>
    </location>
</feature>
<name>A0A183HKN7_9BILA</name>
<feature type="transmembrane region" description="Helical" evidence="1">
    <location>
        <begin position="232"/>
        <end position="251"/>
    </location>
</feature>
<sequence length="252" mass="28712">MRNSENSDLIDRDVSTTWFHCRTKVISVVGPCLAGSFLILWFPWNNLDGSSAPYVAGCHLIFCLFFYDAFYSCVNVAWSALFAETTYSKSERISAVKFSQFAILLSVNIIPITEKLTNGLSDFRIFQCITVVLAIIAVVCFEITGSLRNHKKEIRENSSSSVKPQQEESKKKFLNIFKVTKQILRRRDFVIIAMTYFLQTCRSAIHLNFAAIATELLIPEQVMVKGSWKMSFFYAACTLTPQVITHFFLFAQ</sequence>
<dbReference type="SUPFAM" id="SSF103473">
    <property type="entry name" value="MFS general substrate transporter"/>
    <property type="match status" value="1"/>
</dbReference>
<evidence type="ECO:0000313" key="4">
    <source>
        <dbReference type="WBParaSite" id="OFLC_0000804801-mRNA-1"/>
    </source>
</evidence>
<dbReference type="WBParaSite" id="OFLC_0000804801-mRNA-1">
    <property type="protein sequence ID" value="OFLC_0000804801-mRNA-1"/>
    <property type="gene ID" value="OFLC_0000804801"/>
</dbReference>
<reference evidence="2 3" key="2">
    <citation type="submission" date="2018-11" db="EMBL/GenBank/DDBJ databases">
        <authorList>
            <consortium name="Pathogen Informatics"/>
        </authorList>
    </citation>
    <scope>NUCLEOTIDE SEQUENCE [LARGE SCALE GENOMIC DNA]</scope>
</reference>
<dbReference type="PANTHER" id="PTHR28658">
    <property type="entry name" value="TRANSMEMBRANE PROTEIN 180"/>
    <property type="match status" value="1"/>
</dbReference>
<dbReference type="InterPro" id="IPR036259">
    <property type="entry name" value="MFS_trans_sf"/>
</dbReference>
<dbReference type="AlphaFoldDB" id="A0A183HKN7"/>
<evidence type="ECO:0000256" key="1">
    <source>
        <dbReference type="SAM" id="Phobius"/>
    </source>
</evidence>